<dbReference type="Pfam" id="PF13472">
    <property type="entry name" value="Lipase_GDSL_2"/>
    <property type="match status" value="1"/>
</dbReference>
<protein>
    <recommendedName>
        <fullName evidence="5">Acetyl xylan esterase</fullName>
    </recommendedName>
</protein>
<evidence type="ECO:0000313" key="4">
    <source>
        <dbReference type="Proteomes" id="UP000182569"/>
    </source>
</evidence>
<gene>
    <name evidence="3" type="ORF">A7L45_06565</name>
</gene>
<dbReference type="AlphaFoldDB" id="A0A1J0GEF9"/>
<dbReference type="PANTHER" id="PTHR37834:SF2">
    <property type="entry name" value="ESTERASE, SGNH HYDROLASE-TYPE"/>
    <property type="match status" value="1"/>
</dbReference>
<dbReference type="Gene3D" id="2.60.120.260">
    <property type="entry name" value="Galactose-binding domain-like"/>
    <property type="match status" value="1"/>
</dbReference>
<feature type="domain" description="Carbohydrate esterase 2 N-terminal" evidence="2">
    <location>
        <begin position="19"/>
        <end position="124"/>
    </location>
</feature>
<dbReference type="Proteomes" id="UP000182569">
    <property type="component" value="Chromosome"/>
</dbReference>
<evidence type="ECO:0000259" key="2">
    <source>
        <dbReference type="Pfam" id="PF17996"/>
    </source>
</evidence>
<dbReference type="OrthoDB" id="9801375at2"/>
<dbReference type="RefSeq" id="WP_071612047.1">
    <property type="nucleotide sequence ID" value="NZ_CP015756.1"/>
</dbReference>
<dbReference type="Gene3D" id="3.40.50.1110">
    <property type="entry name" value="SGNH hydrolase"/>
    <property type="match status" value="1"/>
</dbReference>
<dbReference type="KEGG" id="ceu:A7L45_06565"/>
<dbReference type="Pfam" id="PF17996">
    <property type="entry name" value="CE2_N"/>
    <property type="match status" value="1"/>
</dbReference>
<proteinExistence type="predicted"/>
<dbReference type="EMBL" id="CP015756">
    <property type="protein sequence ID" value="APC39753.1"/>
    <property type="molecule type" value="Genomic_DNA"/>
</dbReference>
<evidence type="ECO:0000259" key="1">
    <source>
        <dbReference type="Pfam" id="PF13472"/>
    </source>
</evidence>
<dbReference type="GO" id="GO:0052689">
    <property type="term" value="F:carboxylic ester hydrolase activity"/>
    <property type="evidence" value="ECO:0007669"/>
    <property type="project" value="InterPro"/>
</dbReference>
<dbReference type="SUPFAM" id="SSF52266">
    <property type="entry name" value="SGNH hydrolase"/>
    <property type="match status" value="1"/>
</dbReference>
<accession>A0A1J0GEF9</accession>
<keyword evidence="4" id="KW-1185">Reference proteome</keyword>
<dbReference type="InterPro" id="IPR036514">
    <property type="entry name" value="SGNH_hydro_sf"/>
</dbReference>
<sequence length="345" mass="39082">MSEFITYESKCSDKAGVRYIGRFDFSDARGPKFAWPASTIYAKFYGSSVSTKIRSLGDNYFIIIIDGEVVINSLKLSEGEEKIFLLASELILGEHEVSIIVRTEFYLGTAQFLGFDFDKGKILTPATPLNRRIEIVGDSISCGFGNEAENREIEYSPKYDNSYLSYGSIAARDLEAEYIIVARSGFGLIRSYDGNKLNVLPEIYPRILPDKDDTWQFESFIPQVVVINLGTNDFSSGFIPNREEFTVAYIKLVNKVHKNYKEAKIICAIGPIIDGNALTVTRDYIKNDVVNKLNKDNEINNKWLYFLEFDHQVESDGYGINGHPSLKTHEKMGRSLADFIRKILK</sequence>
<evidence type="ECO:0000313" key="3">
    <source>
        <dbReference type="EMBL" id="APC39753.1"/>
    </source>
</evidence>
<organism evidence="3 4">
    <name type="scientific">Clostridium estertheticum subsp. estertheticum</name>
    <dbReference type="NCBI Taxonomy" id="1552"/>
    <lineage>
        <taxon>Bacteria</taxon>
        <taxon>Bacillati</taxon>
        <taxon>Bacillota</taxon>
        <taxon>Clostridia</taxon>
        <taxon>Eubacteriales</taxon>
        <taxon>Clostridiaceae</taxon>
        <taxon>Clostridium</taxon>
    </lineage>
</organism>
<name>A0A1J0GEF9_9CLOT</name>
<evidence type="ECO:0008006" key="5">
    <source>
        <dbReference type="Google" id="ProtNLM"/>
    </source>
</evidence>
<dbReference type="InterPro" id="IPR037461">
    <property type="entry name" value="CtCE2-like_dom"/>
</dbReference>
<dbReference type="CDD" id="cd01831">
    <property type="entry name" value="Endoglucanase_E_like"/>
    <property type="match status" value="1"/>
</dbReference>
<dbReference type="STRING" id="1552.A7L45_06565"/>
<dbReference type="InterPro" id="IPR040794">
    <property type="entry name" value="CE2_N"/>
</dbReference>
<reference evidence="4" key="1">
    <citation type="journal article" date="2016" name="Front. Microbiol.">
        <title>Complete Genome Sequence of Clostridium estertheticum DSM 8809, a Microbe Identified in Spoiled Vacuum Packed Beef.</title>
        <authorList>
            <person name="Yu Z."/>
            <person name="Gunn L."/>
            <person name="Brennan E."/>
            <person name="Reid R."/>
            <person name="Wall P.G."/>
            <person name="Gaora O.P."/>
            <person name="Hurley D."/>
            <person name="Bolton D."/>
            <person name="Fanning S."/>
        </authorList>
    </citation>
    <scope>NUCLEOTIDE SEQUENCE [LARGE SCALE GENOMIC DNA]</scope>
    <source>
        <strain evidence="4">DSM 8809</strain>
    </source>
</reference>
<dbReference type="InterPro" id="IPR013830">
    <property type="entry name" value="SGNH_hydro"/>
</dbReference>
<feature type="domain" description="SGNH hydrolase-type esterase" evidence="1">
    <location>
        <begin position="136"/>
        <end position="295"/>
    </location>
</feature>
<dbReference type="InterPro" id="IPR052762">
    <property type="entry name" value="PCW_deacetylase/CE"/>
</dbReference>
<dbReference type="PANTHER" id="PTHR37834">
    <property type="entry name" value="GDSL-LIKE LIPASE/ACYLHYDROLASE DOMAIN PROTEIN (AFU_ORTHOLOGUE AFUA_2G00620)"/>
    <property type="match status" value="1"/>
</dbReference>